<sequence length="116" mass="14184">MKILKTDILDKSNKELFKFLKRKCNNGHSKLVKINLINIEFKNWNKNRYLNLKTDENLIGNYILHKPVIICDYSNNKYQLLDGNHRCFVCNELWFEYIYAFLPKRFWKNNNKYMDI</sequence>
<dbReference type="Proteomes" id="UP000029781">
    <property type="component" value="Segment"/>
</dbReference>
<name>E3T5U4_CROVB</name>
<organismHost>
    <name type="scientific">Cafeteria roenbergensis</name>
    <name type="common">Marine flagellate</name>
    <dbReference type="NCBI Taxonomy" id="33653"/>
</organismHost>
<keyword evidence="2" id="KW-1185">Reference proteome</keyword>
<dbReference type="Gene3D" id="3.90.1530.10">
    <property type="entry name" value="Conserved hypothetical protein from pyrococcus furiosus pfu- 392566-001, ParB domain"/>
    <property type="match status" value="1"/>
</dbReference>
<gene>
    <name evidence="1" type="ORF">crov523</name>
</gene>
<evidence type="ECO:0000313" key="2">
    <source>
        <dbReference type="Proteomes" id="UP000029781"/>
    </source>
</evidence>
<organism evidence="1 2">
    <name type="scientific">Cafeteria roenbergensis virus (strain BV-PW1)</name>
    <name type="common">CroV</name>
    <dbReference type="NCBI Taxonomy" id="693272"/>
    <lineage>
        <taxon>Viruses</taxon>
        <taxon>Varidnaviria</taxon>
        <taxon>Bamfordvirae</taxon>
        <taxon>Nucleocytoviricota</taxon>
        <taxon>Megaviricetes</taxon>
        <taxon>Imitervirales</taxon>
        <taxon>Mimiviridae</taxon>
        <taxon>Aliimimivirinae</taxon>
        <taxon>Rheavirus</taxon>
        <taxon>Rheavirus sinusmexicani</taxon>
    </lineage>
</organism>
<dbReference type="GeneID" id="9887926"/>
<protein>
    <recommendedName>
        <fullName evidence="3">ParB/Sulfiredoxin domain-containing protein</fullName>
    </recommendedName>
</protein>
<reference evidence="1 2" key="1">
    <citation type="journal article" date="2010" name="Proc. Natl. Acad. Sci. U.S.A.">
        <title>Giant virus with a remarkable complement of genes infects marine zooplankton.</title>
        <authorList>
            <person name="Fischer M.G."/>
            <person name="Allen M.J."/>
            <person name="Wilson W.H."/>
            <person name="Suttle C.A."/>
        </authorList>
    </citation>
    <scope>NUCLEOTIDE SEQUENCE [LARGE SCALE GENOMIC DNA]</scope>
    <source>
        <strain evidence="1 2">BV-PW1</strain>
    </source>
</reference>
<evidence type="ECO:0008006" key="3">
    <source>
        <dbReference type="Google" id="ProtNLM"/>
    </source>
</evidence>
<proteinExistence type="predicted"/>
<accession>E3T5U4</accession>
<evidence type="ECO:0000313" key="1">
    <source>
        <dbReference type="EMBL" id="ADO67557.1"/>
    </source>
</evidence>
<dbReference type="KEGG" id="vg:9887926"/>
<dbReference type="EMBL" id="GU244497">
    <property type="protein sequence ID" value="ADO67557.1"/>
    <property type="molecule type" value="Genomic_DNA"/>
</dbReference>
<dbReference type="RefSeq" id="YP_003970156.1">
    <property type="nucleotide sequence ID" value="NC_014637.1"/>
</dbReference>